<protein>
    <recommendedName>
        <fullName evidence="2">Solute-binding protein family 3/N-terminal domain-containing protein</fullName>
    </recommendedName>
</protein>
<dbReference type="Proteomes" id="UP000191418">
    <property type="component" value="Unassembled WGS sequence"/>
</dbReference>
<proteinExistence type="predicted"/>
<evidence type="ECO:0000256" key="1">
    <source>
        <dbReference type="SAM" id="SignalP"/>
    </source>
</evidence>
<reference evidence="3 4" key="1">
    <citation type="submission" date="2017-01" db="EMBL/GenBank/DDBJ databases">
        <title>Genome Sequencing of a Marine Spirillum, Oceanospirillum multiglobuliferum ATCC 33336, from Japan.</title>
        <authorList>
            <person name="Carney J.G."/>
            <person name="Trachtenberg A.M."/>
            <person name="Rheaume B.A."/>
            <person name="Linnane J.D."/>
            <person name="Pitts N.L."/>
            <person name="Mykles D.L."/>
            <person name="Maclea K.S."/>
        </authorList>
    </citation>
    <scope>NUCLEOTIDE SEQUENCE [LARGE SCALE GENOMIC DNA]</scope>
    <source>
        <strain evidence="3 4">ATCC 33336</strain>
    </source>
</reference>
<dbReference type="SUPFAM" id="SSF53850">
    <property type="entry name" value="Periplasmic binding protein-like II"/>
    <property type="match status" value="1"/>
</dbReference>
<dbReference type="STRING" id="64969.SAMN02745127_00087"/>
<dbReference type="EMBL" id="MTSM01000005">
    <property type="protein sequence ID" value="OPX56040.1"/>
    <property type="molecule type" value="Genomic_DNA"/>
</dbReference>
<feature type="chain" id="PRO_5013341037" description="Solute-binding protein family 3/N-terminal domain-containing protein" evidence="1">
    <location>
        <begin position="28"/>
        <end position="260"/>
    </location>
</feature>
<dbReference type="PANTHER" id="PTHR38834:SF3">
    <property type="entry name" value="SOLUTE-BINDING PROTEIN FAMILY 3_N-TERMINAL DOMAIN-CONTAINING PROTEIN"/>
    <property type="match status" value="1"/>
</dbReference>
<comment type="caution">
    <text evidence="3">The sequence shown here is derived from an EMBL/GenBank/DDBJ whole genome shotgun (WGS) entry which is preliminary data.</text>
</comment>
<sequence length="260" mass="29473">MPTRNKKLYITVSVALLSGLLSLPSNANSGAPITFLAQDSQPKYFFSKKRLEGLCIDIYRALEVKLAKKQIKVEYPTQFMPIKRIFSLVETEPQAVFCGAAKSASRELRFNFTTIPAYPVNYVLATHRDNTVAPNSFEQIQQGDYTIGAFYGTSSAGEMKQVLGEHRVNDSFTDLDMAMKLLGTPPYRLQYFYYHDIGLHYIVKRSSLPLKVLPIKFTSKQHWLIYSKLLAPAQAEALEQAMVELKKEGKLDKIIKQYSN</sequence>
<gene>
    <name evidence="3" type="ORF">BTE48_05635</name>
</gene>
<dbReference type="OrthoDB" id="6118450at2"/>
<evidence type="ECO:0000313" key="4">
    <source>
        <dbReference type="Proteomes" id="UP000191418"/>
    </source>
</evidence>
<dbReference type="Pfam" id="PF00497">
    <property type="entry name" value="SBP_bac_3"/>
    <property type="match status" value="1"/>
</dbReference>
<dbReference type="RefSeq" id="WP_078743717.1">
    <property type="nucleotide sequence ID" value="NZ_FUXG01000001.1"/>
</dbReference>
<evidence type="ECO:0000313" key="3">
    <source>
        <dbReference type="EMBL" id="OPX56040.1"/>
    </source>
</evidence>
<keyword evidence="1" id="KW-0732">Signal</keyword>
<keyword evidence="4" id="KW-1185">Reference proteome</keyword>
<feature type="domain" description="Solute-binding protein family 3/N-terminal" evidence="2">
    <location>
        <begin position="39"/>
        <end position="258"/>
    </location>
</feature>
<accession>A0A1T4KHV5</accession>
<dbReference type="PANTHER" id="PTHR38834">
    <property type="entry name" value="PERIPLASMIC SUBSTRATE BINDING PROTEIN FAMILY 3"/>
    <property type="match status" value="1"/>
</dbReference>
<name>A0A1T4KHV5_9GAMM</name>
<feature type="signal peptide" evidence="1">
    <location>
        <begin position="1"/>
        <end position="27"/>
    </location>
</feature>
<organism evidence="3 4">
    <name type="scientific">Oceanospirillum multiglobuliferum</name>
    <dbReference type="NCBI Taxonomy" id="64969"/>
    <lineage>
        <taxon>Bacteria</taxon>
        <taxon>Pseudomonadati</taxon>
        <taxon>Pseudomonadota</taxon>
        <taxon>Gammaproteobacteria</taxon>
        <taxon>Oceanospirillales</taxon>
        <taxon>Oceanospirillaceae</taxon>
        <taxon>Oceanospirillum</taxon>
    </lineage>
</organism>
<dbReference type="AlphaFoldDB" id="A0A1T4KHV5"/>
<dbReference type="Gene3D" id="3.40.190.10">
    <property type="entry name" value="Periplasmic binding protein-like II"/>
    <property type="match status" value="2"/>
</dbReference>
<dbReference type="InterPro" id="IPR001638">
    <property type="entry name" value="Solute-binding_3/MltF_N"/>
</dbReference>
<evidence type="ECO:0000259" key="2">
    <source>
        <dbReference type="Pfam" id="PF00497"/>
    </source>
</evidence>